<reference evidence="3 4" key="1">
    <citation type="submission" date="2021-01" db="EMBL/GenBank/DDBJ databases">
        <title>Whole genome shotgun sequence of Catellatospora coxensis NBRC 107359.</title>
        <authorList>
            <person name="Komaki H."/>
            <person name="Tamura T."/>
        </authorList>
    </citation>
    <scope>NUCLEOTIDE SEQUENCE [LARGE SCALE GENOMIC DNA]</scope>
    <source>
        <strain evidence="3 4">NBRC 107359</strain>
    </source>
</reference>
<gene>
    <name evidence="3" type="ORF">Cco03nite_34860</name>
</gene>
<dbReference type="Proteomes" id="UP000630887">
    <property type="component" value="Unassembled WGS sequence"/>
</dbReference>
<keyword evidence="2" id="KW-0732">Signal</keyword>
<name>A0A8J3L1B3_9ACTN</name>
<dbReference type="RefSeq" id="WP_203693144.1">
    <property type="nucleotide sequence ID" value="NZ_BAAALC010000012.1"/>
</dbReference>
<evidence type="ECO:0000256" key="1">
    <source>
        <dbReference type="SAM" id="MobiDB-lite"/>
    </source>
</evidence>
<dbReference type="PROSITE" id="PS51257">
    <property type="entry name" value="PROKAR_LIPOPROTEIN"/>
    <property type="match status" value="1"/>
</dbReference>
<sequence length="392" mass="39925">MTRARTALALAAMLVLASCSARPAPPSPVGPPSPVRPPGGAAVGWRELPGSPLSPRALALGLWTGQEALLVGGIDEPCPPGADCAGDPSPLLAAAAVNPDTGRWRVLAEPPVALRWMQGAVVGGAAYVQGHTVGKEGALLVYDIAADRWERGSLPASNGLTLVAGGDLLYAVRGSEETEPGPDYVYRPGEHAWAELPADPLGAGYDRTMAWTGRELVLFDRKIVPNPGADGPSVARAAAFDPALGTWRRLPDSQQLSTGPWFADGGRLIDPALGGADGGQVGNWGRVYPYGGVLDPAAGAWSALPGAPGAGPGGGHGSVFGATSAVYAERPGPVLNAATGQWGAIPPLPQAEVADSTVVAAGNRMLVFGGARWPDGGKAELSARAWIWTPQG</sequence>
<dbReference type="AlphaFoldDB" id="A0A8J3L1B3"/>
<organism evidence="3 4">
    <name type="scientific">Catellatospora coxensis</name>
    <dbReference type="NCBI Taxonomy" id="310354"/>
    <lineage>
        <taxon>Bacteria</taxon>
        <taxon>Bacillati</taxon>
        <taxon>Actinomycetota</taxon>
        <taxon>Actinomycetes</taxon>
        <taxon>Micromonosporales</taxon>
        <taxon>Micromonosporaceae</taxon>
        <taxon>Catellatospora</taxon>
    </lineage>
</organism>
<dbReference type="InterPro" id="IPR015915">
    <property type="entry name" value="Kelch-typ_b-propeller"/>
</dbReference>
<protein>
    <recommendedName>
        <fullName evidence="5">Galactose oxidase-like protein</fullName>
    </recommendedName>
</protein>
<feature type="signal peptide" evidence="2">
    <location>
        <begin position="1"/>
        <end position="23"/>
    </location>
</feature>
<feature type="region of interest" description="Disordered" evidence="1">
    <location>
        <begin position="22"/>
        <end position="41"/>
    </location>
</feature>
<keyword evidence="4" id="KW-1185">Reference proteome</keyword>
<comment type="caution">
    <text evidence="3">The sequence shown here is derived from an EMBL/GenBank/DDBJ whole genome shotgun (WGS) entry which is preliminary data.</text>
</comment>
<dbReference type="Gene3D" id="2.120.10.80">
    <property type="entry name" value="Kelch-type beta propeller"/>
    <property type="match status" value="2"/>
</dbReference>
<evidence type="ECO:0000313" key="4">
    <source>
        <dbReference type="Proteomes" id="UP000630887"/>
    </source>
</evidence>
<accession>A0A8J3L1B3</accession>
<evidence type="ECO:0000256" key="2">
    <source>
        <dbReference type="SAM" id="SignalP"/>
    </source>
</evidence>
<proteinExistence type="predicted"/>
<dbReference type="SUPFAM" id="SSF117281">
    <property type="entry name" value="Kelch motif"/>
    <property type="match status" value="1"/>
</dbReference>
<evidence type="ECO:0008006" key="5">
    <source>
        <dbReference type="Google" id="ProtNLM"/>
    </source>
</evidence>
<dbReference type="EMBL" id="BONI01000027">
    <property type="protein sequence ID" value="GIG06786.1"/>
    <property type="molecule type" value="Genomic_DNA"/>
</dbReference>
<dbReference type="InterPro" id="IPR011043">
    <property type="entry name" value="Gal_Oxase/kelch_b-propeller"/>
</dbReference>
<feature type="chain" id="PRO_5035292808" description="Galactose oxidase-like protein" evidence="2">
    <location>
        <begin position="24"/>
        <end position="392"/>
    </location>
</feature>
<evidence type="ECO:0000313" key="3">
    <source>
        <dbReference type="EMBL" id="GIG06786.1"/>
    </source>
</evidence>
<feature type="compositionally biased region" description="Pro residues" evidence="1">
    <location>
        <begin position="23"/>
        <end position="37"/>
    </location>
</feature>
<dbReference type="SUPFAM" id="SSF50965">
    <property type="entry name" value="Galactose oxidase, central domain"/>
    <property type="match status" value="1"/>
</dbReference>